<evidence type="ECO:0000313" key="4">
    <source>
        <dbReference type="Proteomes" id="UP001324380"/>
    </source>
</evidence>
<feature type="domain" description="Protein FecR C-terminal" evidence="2">
    <location>
        <begin position="258"/>
        <end position="324"/>
    </location>
</feature>
<protein>
    <submittedName>
        <fullName evidence="3">FecR domain-containing protein</fullName>
    </submittedName>
</protein>
<feature type="domain" description="FecR protein" evidence="1">
    <location>
        <begin position="127"/>
        <end position="215"/>
    </location>
</feature>
<dbReference type="InterPro" id="IPR032508">
    <property type="entry name" value="FecR_C"/>
</dbReference>
<keyword evidence="4" id="KW-1185">Reference proteome</keyword>
<dbReference type="PANTHER" id="PTHR30273">
    <property type="entry name" value="PERIPLASMIC SIGNAL SENSOR AND SIGMA FACTOR ACTIVATOR FECR-RELATED"/>
    <property type="match status" value="1"/>
</dbReference>
<proteinExistence type="predicted"/>
<accession>A0ABZ0TVW9</accession>
<gene>
    <name evidence="3" type="ORF">SNE25_16170</name>
</gene>
<dbReference type="Pfam" id="PF16344">
    <property type="entry name" value="FecR_C"/>
    <property type="match status" value="1"/>
</dbReference>
<organism evidence="3 4">
    <name type="scientific">Mucilaginibacter sabulilitoris</name>
    <dbReference type="NCBI Taxonomy" id="1173583"/>
    <lineage>
        <taxon>Bacteria</taxon>
        <taxon>Pseudomonadati</taxon>
        <taxon>Bacteroidota</taxon>
        <taxon>Sphingobacteriia</taxon>
        <taxon>Sphingobacteriales</taxon>
        <taxon>Sphingobacteriaceae</taxon>
        <taxon>Mucilaginibacter</taxon>
    </lineage>
</organism>
<dbReference type="InterPro" id="IPR012373">
    <property type="entry name" value="Ferrdict_sens_TM"/>
</dbReference>
<evidence type="ECO:0000313" key="3">
    <source>
        <dbReference type="EMBL" id="WPU97059.1"/>
    </source>
</evidence>
<sequence length="330" mass="37726">MNKEILKRYFEGLSGRWEKKQVQEYLEGDDLQVFDEYIREQKENKNREGVADDSYKNDFYKELTGRIKEIENPGKVRQMIGFKPLLKIAASIMLVSSISGFLYLKIKQQSKNISRTLTSINNDTRNLKEVELKDGTKIWLNPGTKLAYDPQGFGDTARQVSITGEAYFNVAHDKARPFRVKAGGITTTVLGTTFNVEAYTDEQDVRVMLVTGHVRINSATGTAILFPGQMLKYSHHNKTMKISLVDVTDKQELYTSGKLVFENLPLNDVLKRLERVFNVKISAVDTNILTNKRISGAYFRDNPETALNRILFIHGLHYNKKGEDKYVIIK</sequence>
<name>A0ABZ0TVW9_9SPHI</name>
<reference evidence="3 4" key="1">
    <citation type="submission" date="2023-11" db="EMBL/GenBank/DDBJ databases">
        <title>Analysis of the Genomes of Mucilaginibacter gossypii cycad 4 and M. sabulilitoris SNA2: microbes with the potential for plant growth promotion.</title>
        <authorList>
            <person name="Hirsch A.M."/>
            <person name="Humm E."/>
            <person name="Rubbi M."/>
            <person name="Del Vecchio G."/>
            <person name="Ha S.M."/>
            <person name="Pellegrini M."/>
            <person name="Gunsalus R.P."/>
        </authorList>
    </citation>
    <scope>NUCLEOTIDE SEQUENCE [LARGE SCALE GENOMIC DNA]</scope>
    <source>
        <strain evidence="3 4">SNA2</strain>
    </source>
</reference>
<dbReference type="Gene3D" id="3.55.50.30">
    <property type="match status" value="1"/>
</dbReference>
<dbReference type="Proteomes" id="UP001324380">
    <property type="component" value="Chromosome"/>
</dbReference>
<dbReference type="RefSeq" id="WP_321566145.1">
    <property type="nucleotide sequence ID" value="NZ_CP139558.1"/>
</dbReference>
<evidence type="ECO:0000259" key="1">
    <source>
        <dbReference type="Pfam" id="PF04773"/>
    </source>
</evidence>
<dbReference type="Pfam" id="PF04773">
    <property type="entry name" value="FecR"/>
    <property type="match status" value="1"/>
</dbReference>
<dbReference type="PANTHER" id="PTHR30273:SF2">
    <property type="entry name" value="PROTEIN FECR"/>
    <property type="match status" value="1"/>
</dbReference>
<dbReference type="PIRSF" id="PIRSF018266">
    <property type="entry name" value="FecR"/>
    <property type="match status" value="1"/>
</dbReference>
<evidence type="ECO:0000259" key="2">
    <source>
        <dbReference type="Pfam" id="PF16344"/>
    </source>
</evidence>
<dbReference type="EMBL" id="CP139558">
    <property type="protein sequence ID" value="WPU97059.1"/>
    <property type="molecule type" value="Genomic_DNA"/>
</dbReference>
<dbReference type="InterPro" id="IPR006860">
    <property type="entry name" value="FecR"/>
</dbReference>
<dbReference type="Gene3D" id="2.60.120.1440">
    <property type="match status" value="1"/>
</dbReference>